<dbReference type="GO" id="GO:0003724">
    <property type="term" value="F:RNA helicase activity"/>
    <property type="evidence" value="ECO:0007669"/>
    <property type="project" value="TreeGrafter"/>
</dbReference>
<evidence type="ECO:0000256" key="6">
    <source>
        <dbReference type="ARBA" id="ARBA00022801"/>
    </source>
</evidence>
<evidence type="ECO:0000259" key="10">
    <source>
        <dbReference type="PROSITE" id="PS51643"/>
    </source>
</evidence>
<evidence type="ECO:0000256" key="9">
    <source>
        <dbReference type="ARBA" id="ARBA00023118"/>
    </source>
</evidence>
<dbReference type="InterPro" id="IPR054712">
    <property type="entry name" value="Cas3-like_dom"/>
</dbReference>
<dbReference type="SUPFAM" id="SSF109604">
    <property type="entry name" value="HD-domain/PDEase-like"/>
    <property type="match status" value="1"/>
</dbReference>
<keyword evidence="4" id="KW-0479">Metal-binding</keyword>
<dbReference type="InterPro" id="IPR050547">
    <property type="entry name" value="DEAD_box_RNA_helicases"/>
</dbReference>
<keyword evidence="8" id="KW-0067">ATP-binding</keyword>
<evidence type="ECO:0000256" key="5">
    <source>
        <dbReference type="ARBA" id="ARBA00022741"/>
    </source>
</evidence>
<dbReference type="Pfam" id="PF18019">
    <property type="entry name" value="Cas3_HD"/>
    <property type="match status" value="1"/>
</dbReference>
<evidence type="ECO:0000256" key="3">
    <source>
        <dbReference type="ARBA" id="ARBA00022722"/>
    </source>
</evidence>
<evidence type="ECO:0000313" key="11">
    <source>
        <dbReference type="EMBL" id="BBA36474.1"/>
    </source>
</evidence>
<protein>
    <submittedName>
        <fullName evidence="11">CRISPR-associated helicase, Cas3 family</fullName>
    </submittedName>
</protein>
<dbReference type="InterPro" id="IPR027417">
    <property type="entry name" value="P-loop_NTPase"/>
</dbReference>
<dbReference type="Gene3D" id="3.40.50.300">
    <property type="entry name" value="P-loop containing nucleotide triphosphate hydrolases"/>
    <property type="match status" value="2"/>
</dbReference>
<dbReference type="SUPFAM" id="SSF52540">
    <property type="entry name" value="P-loop containing nucleoside triphosphate hydrolases"/>
    <property type="match status" value="1"/>
</dbReference>
<gene>
    <name evidence="11" type="ORF">sS8_4544</name>
</gene>
<dbReference type="GO" id="GO:0046872">
    <property type="term" value="F:metal ion binding"/>
    <property type="evidence" value="ECO:0007669"/>
    <property type="project" value="UniProtKB-KW"/>
</dbReference>
<dbReference type="InterPro" id="IPR011545">
    <property type="entry name" value="DEAD/DEAH_box_helicase_dom"/>
</dbReference>
<dbReference type="GO" id="GO:0004518">
    <property type="term" value="F:nuclease activity"/>
    <property type="evidence" value="ECO:0007669"/>
    <property type="project" value="UniProtKB-KW"/>
</dbReference>
<sequence>MLNLDQIEFWAKTTEDKGPGIGVFHHALNVGHVAHFIASHRPSFLADFKLNRQVAAIMAALHDIGKISQGFQCKCPAWLERNGLTQISTAQGWQNLEKDHSKVSQFTVQNLLFETGIKRKSAIYWAVSVGAHHGRLHRPTDRGLQATAGMSNDNNASTDAEWEKKRRQVAHQLIEALGELPDTEIGPDSPHLWWLAGLISVADWIGSDETNFPPEADQNFSPAESRERARKAVERIGFARPTTKAGFSFDQLFCFPPNDLQSKALEAITEPGVYVIEAPMGMGKTEAALACAYRLLTEGKANGIYFALPTQATSNRIHLRVNEFIGVICQKNPTTRLIHANSWLMDGVNQPEPSATASGKPTEDARAARDWFASAKRAILAPFGVGTVDQALLSVVAAKHFFVRRFGLAGKVVILDEIHSYDFYTGTLIRVLCKTLEDLGCTVILLSATLTPERRAALLDGSESSEEATAYPLISGRQSGGAFIKPRPVEPPKDSSVHIDFMESKDARRAVWDKASQGACVLWICDTVASAQMIYAEFEILAQQDADAPALGLLHSRFPHFRREELEEYWMDALGKDGEAKGLRPSGCILVSTQVVEQSVDLDADLLVTELAPTDMLLQRIGRLWRHPRGPRPTERPECWILREAKPLAELRVLGKKEIRKTFGAKAWVYSPYVLLRSLEEWSSPSRSIIRIPMDIRALLKATYVERENEPEGWQAWKEEIQGDEFAKKQVAQMAANIWNPMLDDQEGVQTRVSEVKTFLLILAVSLQGQQLTLLNGEVANLADDIFRLDTARALHRNLVKVPKSAFTVFLREEATRRYVKGEQAIAWVQPNGTIKIRGLKEDISLYWHIDRGVEIRRGKEGKIDHESCD</sequence>
<keyword evidence="6" id="KW-0378">Hydrolase</keyword>
<dbReference type="AlphaFoldDB" id="A0A250KYA8"/>
<dbReference type="Gene3D" id="1.10.3210.30">
    <property type="match status" value="1"/>
</dbReference>
<dbReference type="EMBL" id="AP017928">
    <property type="protein sequence ID" value="BBA36474.1"/>
    <property type="molecule type" value="Genomic_DNA"/>
</dbReference>
<dbReference type="Proteomes" id="UP000266313">
    <property type="component" value="Chromosome"/>
</dbReference>
<keyword evidence="12" id="KW-1185">Reference proteome</keyword>
<dbReference type="OrthoDB" id="9810236at2"/>
<dbReference type="InterPro" id="IPR014001">
    <property type="entry name" value="Helicase_ATP-bd"/>
</dbReference>
<dbReference type="KEGG" id="mmai:sS8_4544"/>
<dbReference type="CDD" id="cd17930">
    <property type="entry name" value="DEXHc_cas3"/>
    <property type="match status" value="1"/>
</dbReference>
<evidence type="ECO:0000256" key="8">
    <source>
        <dbReference type="ARBA" id="ARBA00022840"/>
    </source>
</evidence>
<evidence type="ECO:0000256" key="1">
    <source>
        <dbReference type="ARBA" id="ARBA00006847"/>
    </source>
</evidence>
<evidence type="ECO:0000256" key="2">
    <source>
        <dbReference type="ARBA" id="ARBA00009046"/>
    </source>
</evidence>
<dbReference type="InterPro" id="IPR006474">
    <property type="entry name" value="Helicase_Cas3_CRISPR-ass_core"/>
</dbReference>
<dbReference type="PANTHER" id="PTHR47963:SF9">
    <property type="entry name" value="CRISPR-ASSOCIATED ENDONUCLEASE_HELICASE CAS3"/>
    <property type="match status" value="1"/>
</dbReference>
<dbReference type="NCBIfam" id="TIGR01596">
    <property type="entry name" value="cas3_HD"/>
    <property type="match status" value="1"/>
</dbReference>
<dbReference type="PROSITE" id="PS51643">
    <property type="entry name" value="HD_CAS3"/>
    <property type="match status" value="1"/>
</dbReference>
<comment type="similarity">
    <text evidence="2">In the central section; belongs to the CRISPR-associated helicase Cas3 family.</text>
</comment>
<comment type="similarity">
    <text evidence="1">In the N-terminal section; belongs to the CRISPR-associated nuclease Cas3-HD family.</text>
</comment>
<proteinExistence type="inferred from homology"/>
<name>A0A250KYA8_9GAMM</name>
<evidence type="ECO:0000256" key="4">
    <source>
        <dbReference type="ARBA" id="ARBA00022723"/>
    </source>
</evidence>
<dbReference type="GO" id="GO:0051607">
    <property type="term" value="P:defense response to virus"/>
    <property type="evidence" value="ECO:0007669"/>
    <property type="project" value="UniProtKB-KW"/>
</dbReference>
<dbReference type="CDD" id="cd09641">
    <property type="entry name" value="Cas3''_I"/>
    <property type="match status" value="1"/>
</dbReference>
<dbReference type="GO" id="GO:0003723">
    <property type="term" value="F:RNA binding"/>
    <property type="evidence" value="ECO:0007669"/>
    <property type="project" value="TreeGrafter"/>
</dbReference>
<feature type="domain" description="HD Cas3-type" evidence="10">
    <location>
        <begin position="16"/>
        <end position="205"/>
    </location>
</feature>
<dbReference type="PANTHER" id="PTHR47963">
    <property type="entry name" value="DEAD-BOX ATP-DEPENDENT RNA HELICASE 47, MITOCHONDRIAL"/>
    <property type="match status" value="1"/>
</dbReference>
<dbReference type="InterPro" id="IPR003607">
    <property type="entry name" value="HD/PDEase_dom"/>
</dbReference>
<organism evidence="11 12">
    <name type="scientific">Methylocaldum marinum</name>
    <dbReference type="NCBI Taxonomy" id="1432792"/>
    <lineage>
        <taxon>Bacteria</taxon>
        <taxon>Pseudomonadati</taxon>
        <taxon>Pseudomonadota</taxon>
        <taxon>Gammaproteobacteria</taxon>
        <taxon>Methylococcales</taxon>
        <taxon>Methylococcaceae</taxon>
        <taxon>Methylocaldum</taxon>
    </lineage>
</organism>
<dbReference type="SMART" id="SM00471">
    <property type="entry name" value="HDc"/>
    <property type="match status" value="1"/>
</dbReference>
<dbReference type="GO" id="GO:0005524">
    <property type="term" value="F:ATP binding"/>
    <property type="evidence" value="ECO:0007669"/>
    <property type="project" value="UniProtKB-KW"/>
</dbReference>
<keyword evidence="9" id="KW-0051">Antiviral defense</keyword>
<accession>A0A250KYA8</accession>
<reference evidence="11 12" key="1">
    <citation type="submission" date="2016-12" db="EMBL/GenBank/DDBJ databases">
        <title>Genome sequencing of Methylocaldum marinum.</title>
        <authorList>
            <person name="Takeuchi M."/>
            <person name="Kamagata Y."/>
            <person name="Hiraoka S."/>
            <person name="Oshima K."/>
            <person name="Hattori M."/>
            <person name="Iwasaki W."/>
        </authorList>
    </citation>
    <scope>NUCLEOTIDE SEQUENCE [LARGE SCALE GENOMIC DNA]</scope>
    <source>
        <strain evidence="11 12">S8</strain>
    </source>
</reference>
<dbReference type="RefSeq" id="WP_119631634.1">
    <property type="nucleotide sequence ID" value="NZ_AP017928.1"/>
</dbReference>
<dbReference type="SMART" id="SM00487">
    <property type="entry name" value="DEXDc"/>
    <property type="match status" value="1"/>
</dbReference>
<evidence type="ECO:0000313" key="12">
    <source>
        <dbReference type="Proteomes" id="UP000266313"/>
    </source>
</evidence>
<keyword evidence="5" id="KW-0547">Nucleotide-binding</keyword>
<keyword evidence="7" id="KW-0347">Helicase</keyword>
<dbReference type="InterPro" id="IPR006483">
    <property type="entry name" value="CRISPR-assoc_Cas3_HD"/>
</dbReference>
<dbReference type="GO" id="GO:0016787">
    <property type="term" value="F:hydrolase activity"/>
    <property type="evidence" value="ECO:0007669"/>
    <property type="project" value="UniProtKB-KW"/>
</dbReference>
<dbReference type="InterPro" id="IPR038257">
    <property type="entry name" value="CRISPR-assoc_Cas3_HD_sf"/>
</dbReference>
<dbReference type="Pfam" id="PF00270">
    <property type="entry name" value="DEAD"/>
    <property type="match status" value="1"/>
</dbReference>
<dbReference type="NCBIfam" id="TIGR01587">
    <property type="entry name" value="cas3_core"/>
    <property type="match status" value="1"/>
</dbReference>
<keyword evidence="3" id="KW-0540">Nuclease</keyword>
<dbReference type="Pfam" id="PF22590">
    <property type="entry name" value="Cas3-like_C_2"/>
    <property type="match status" value="1"/>
</dbReference>
<evidence type="ECO:0000256" key="7">
    <source>
        <dbReference type="ARBA" id="ARBA00022806"/>
    </source>
</evidence>